<dbReference type="Proteomes" id="UP000238479">
    <property type="component" value="Chromosome 5"/>
</dbReference>
<dbReference type="Gramene" id="PRQ29136">
    <property type="protein sequence ID" value="PRQ29136"/>
    <property type="gene ID" value="RchiOBHm_Chr5g0010631"/>
</dbReference>
<dbReference type="InterPro" id="IPR045847">
    <property type="entry name" value="AIG1-like"/>
</dbReference>
<reference evidence="8 9" key="1">
    <citation type="journal article" date="2018" name="Nat. Genet.">
        <title>The Rosa genome provides new insights in the design of modern roses.</title>
        <authorList>
            <person name="Bendahmane M."/>
        </authorList>
    </citation>
    <scope>NUCLEOTIDE SEQUENCE [LARGE SCALE GENOMIC DNA]</scope>
    <source>
        <strain evidence="9">cv. Old Blush</strain>
    </source>
</reference>
<organism evidence="8 9">
    <name type="scientific">Rosa chinensis</name>
    <name type="common">China rose</name>
    <dbReference type="NCBI Taxonomy" id="74649"/>
    <lineage>
        <taxon>Eukaryota</taxon>
        <taxon>Viridiplantae</taxon>
        <taxon>Streptophyta</taxon>
        <taxon>Embryophyta</taxon>
        <taxon>Tracheophyta</taxon>
        <taxon>Spermatophyta</taxon>
        <taxon>Magnoliopsida</taxon>
        <taxon>eudicotyledons</taxon>
        <taxon>Gunneridae</taxon>
        <taxon>Pentapetalae</taxon>
        <taxon>rosids</taxon>
        <taxon>fabids</taxon>
        <taxon>Rosales</taxon>
        <taxon>Rosaceae</taxon>
        <taxon>Rosoideae</taxon>
        <taxon>Rosoideae incertae sedis</taxon>
        <taxon>Rosa</taxon>
    </lineage>
</organism>
<evidence type="ECO:0000313" key="8">
    <source>
        <dbReference type="EMBL" id="PRQ29136.1"/>
    </source>
</evidence>
<dbReference type="AlphaFoldDB" id="A0A2P6Q4P4"/>
<dbReference type="InterPro" id="IPR011598">
    <property type="entry name" value="bHLH_dom"/>
</dbReference>
<keyword evidence="5" id="KW-0539">Nucleus</keyword>
<dbReference type="SUPFAM" id="SSF47459">
    <property type="entry name" value="HLH, helix-loop-helix DNA-binding domain"/>
    <property type="match status" value="1"/>
</dbReference>
<evidence type="ECO:0000256" key="5">
    <source>
        <dbReference type="ARBA" id="ARBA00023242"/>
    </source>
</evidence>
<dbReference type="STRING" id="74649.A0A2P6Q4P4"/>
<comment type="caution">
    <text evidence="8">The sequence shown here is derived from an EMBL/GenBank/DDBJ whole genome shotgun (WGS) entry which is preliminary data.</text>
</comment>
<evidence type="ECO:0000256" key="4">
    <source>
        <dbReference type="ARBA" id="ARBA00023163"/>
    </source>
</evidence>
<dbReference type="PANTHER" id="PTHR45844">
    <property type="entry name" value="TRANSCRIPTION FACTOR BHLH30"/>
    <property type="match status" value="1"/>
</dbReference>
<name>A0A2P6Q4P4_ROSCH</name>
<dbReference type="GO" id="GO:0005634">
    <property type="term" value="C:nucleus"/>
    <property type="evidence" value="ECO:0007669"/>
    <property type="project" value="UniProtKB-SubCell"/>
</dbReference>
<evidence type="ECO:0000259" key="7">
    <source>
        <dbReference type="PROSITE" id="PS50888"/>
    </source>
</evidence>
<dbReference type="OMA" id="MAMKSHC"/>
<dbReference type="CDD" id="cd04873">
    <property type="entry name" value="ACT_UUR-ACR-like"/>
    <property type="match status" value="1"/>
</dbReference>
<dbReference type="Pfam" id="PF00010">
    <property type="entry name" value="HLH"/>
    <property type="match status" value="1"/>
</dbReference>
<dbReference type="PROSITE" id="PS50888">
    <property type="entry name" value="BHLH"/>
    <property type="match status" value="1"/>
</dbReference>
<accession>A0A2P6Q4P4</accession>
<evidence type="ECO:0000256" key="2">
    <source>
        <dbReference type="ARBA" id="ARBA00023015"/>
    </source>
</evidence>
<evidence type="ECO:0000256" key="1">
    <source>
        <dbReference type="ARBA" id="ARBA00004123"/>
    </source>
</evidence>
<dbReference type="Gene3D" id="4.10.280.10">
    <property type="entry name" value="Helix-loop-helix DNA-binding domain"/>
    <property type="match status" value="1"/>
</dbReference>
<protein>
    <submittedName>
        <fullName evidence="8">Putative transcription factor bHLH family</fullName>
    </submittedName>
</protein>
<dbReference type="GO" id="GO:0046983">
    <property type="term" value="F:protein dimerization activity"/>
    <property type="evidence" value="ECO:0007669"/>
    <property type="project" value="InterPro"/>
</dbReference>
<keyword evidence="3" id="KW-0238">DNA-binding</keyword>
<evidence type="ECO:0000313" key="9">
    <source>
        <dbReference type="Proteomes" id="UP000238479"/>
    </source>
</evidence>
<keyword evidence="9" id="KW-1185">Reference proteome</keyword>
<evidence type="ECO:0000256" key="6">
    <source>
        <dbReference type="SAM" id="MobiDB-lite"/>
    </source>
</evidence>
<keyword evidence="2" id="KW-0805">Transcription regulation</keyword>
<evidence type="ECO:0000256" key="3">
    <source>
        <dbReference type="ARBA" id="ARBA00023125"/>
    </source>
</evidence>
<dbReference type="GO" id="GO:0003677">
    <property type="term" value="F:DNA binding"/>
    <property type="evidence" value="ECO:0007669"/>
    <property type="project" value="UniProtKB-KW"/>
</dbReference>
<dbReference type="PANTHER" id="PTHR45844:SF9">
    <property type="entry name" value="OS09G0463900 PROTEIN"/>
    <property type="match status" value="1"/>
</dbReference>
<proteinExistence type="predicted"/>
<sequence>MAFYSFDSNPTIGSDYSSLFNPFTLHGSGGGLTNGSVQLLPHSLVLDSEKGELVKAPARVGKKGVSEAKALAALKNHSEAERRRRERINAHLSTLRGLVPRNEKMDKAALLAEVIRQVKELKKDSLESSKGFLIPIDADEVKVEHYDSGVGDGTISVRASICCEYRSELLSDLKEALDSLHLKMVKAEMATLGNRVHNVFVLTGYNKGNNDAEAYQLLASSVHHALSSVLDKASISPEYSPRTTLPTKRRRTSYFDTSSSSS</sequence>
<feature type="region of interest" description="Disordered" evidence="6">
    <location>
        <begin position="238"/>
        <end position="262"/>
    </location>
</feature>
<dbReference type="InterPro" id="IPR036638">
    <property type="entry name" value="HLH_DNA-bd_sf"/>
</dbReference>
<comment type="subcellular location">
    <subcellularLocation>
        <location evidence="1">Nucleus</location>
    </subcellularLocation>
</comment>
<keyword evidence="4" id="KW-0804">Transcription</keyword>
<dbReference type="EMBL" id="PDCK01000043">
    <property type="protein sequence ID" value="PRQ29136.1"/>
    <property type="molecule type" value="Genomic_DNA"/>
</dbReference>
<dbReference type="OrthoDB" id="71302at2759"/>
<dbReference type="GO" id="GO:0003700">
    <property type="term" value="F:DNA-binding transcription factor activity"/>
    <property type="evidence" value="ECO:0007669"/>
    <property type="project" value="InterPro"/>
</dbReference>
<dbReference type="SMART" id="SM00353">
    <property type="entry name" value="HLH"/>
    <property type="match status" value="1"/>
</dbReference>
<gene>
    <name evidence="8" type="ORF">RchiOBHm_Chr5g0010631</name>
</gene>
<feature type="domain" description="BHLH" evidence="7">
    <location>
        <begin position="72"/>
        <end position="121"/>
    </location>
</feature>